<sequence>MRRSPHVERRRVAHVGAKPRPGTSAGAASRHGAKWKRQAAGERGRRQRLGEWRARSTTPVARACAADSYACSGVCIGRRPSPTRDGSAHSSIRAAESSRVMELKYAVIL</sequence>
<keyword evidence="3" id="KW-1185">Reference proteome</keyword>
<accession>A0AB34JIY2</accession>
<organism evidence="2 3">
    <name type="scientific">Prymnesium parvum</name>
    <name type="common">Toxic golden alga</name>
    <dbReference type="NCBI Taxonomy" id="97485"/>
    <lineage>
        <taxon>Eukaryota</taxon>
        <taxon>Haptista</taxon>
        <taxon>Haptophyta</taxon>
        <taxon>Prymnesiophyceae</taxon>
        <taxon>Prymnesiales</taxon>
        <taxon>Prymnesiaceae</taxon>
        <taxon>Prymnesium</taxon>
    </lineage>
</organism>
<proteinExistence type="predicted"/>
<name>A0AB34JIY2_PRYPA</name>
<feature type="compositionally biased region" description="Basic residues" evidence="1">
    <location>
        <begin position="1"/>
        <end position="13"/>
    </location>
</feature>
<evidence type="ECO:0000256" key="1">
    <source>
        <dbReference type="SAM" id="MobiDB-lite"/>
    </source>
</evidence>
<dbReference type="EMBL" id="JBGBPQ010000008">
    <property type="protein sequence ID" value="KAL1520732.1"/>
    <property type="molecule type" value="Genomic_DNA"/>
</dbReference>
<dbReference type="AlphaFoldDB" id="A0AB34JIY2"/>
<feature type="compositionally biased region" description="Basic and acidic residues" evidence="1">
    <location>
        <begin position="39"/>
        <end position="48"/>
    </location>
</feature>
<evidence type="ECO:0000313" key="2">
    <source>
        <dbReference type="EMBL" id="KAL1520732.1"/>
    </source>
</evidence>
<dbReference type="Proteomes" id="UP001515480">
    <property type="component" value="Unassembled WGS sequence"/>
</dbReference>
<gene>
    <name evidence="2" type="ORF">AB1Y20_022300</name>
</gene>
<evidence type="ECO:0000313" key="3">
    <source>
        <dbReference type="Proteomes" id="UP001515480"/>
    </source>
</evidence>
<reference evidence="2 3" key="1">
    <citation type="journal article" date="2024" name="Science">
        <title>Giant polyketide synthase enzymes in the biosynthesis of giant marine polyether toxins.</title>
        <authorList>
            <person name="Fallon T.R."/>
            <person name="Shende V.V."/>
            <person name="Wierzbicki I.H."/>
            <person name="Pendleton A.L."/>
            <person name="Watervoot N.F."/>
            <person name="Auber R.P."/>
            <person name="Gonzalez D.J."/>
            <person name="Wisecaver J.H."/>
            <person name="Moore B.S."/>
        </authorList>
    </citation>
    <scope>NUCLEOTIDE SEQUENCE [LARGE SCALE GENOMIC DNA]</scope>
    <source>
        <strain evidence="2 3">12B1</strain>
    </source>
</reference>
<protein>
    <submittedName>
        <fullName evidence="2">Uncharacterized protein</fullName>
    </submittedName>
</protein>
<feature type="region of interest" description="Disordered" evidence="1">
    <location>
        <begin position="1"/>
        <end position="48"/>
    </location>
</feature>
<comment type="caution">
    <text evidence="2">The sequence shown here is derived from an EMBL/GenBank/DDBJ whole genome shotgun (WGS) entry which is preliminary data.</text>
</comment>